<feature type="transmembrane region" description="Helical" evidence="1">
    <location>
        <begin position="188"/>
        <end position="219"/>
    </location>
</feature>
<evidence type="ECO:0000256" key="1">
    <source>
        <dbReference type="SAM" id="Phobius"/>
    </source>
</evidence>
<reference evidence="4 5" key="1">
    <citation type="submission" date="2017-11" db="EMBL/GenBank/DDBJ databases">
        <title>Evolution of Phototrophy in the Chloroflexi Phylum Driven by Horizontal Gene Transfer.</title>
        <authorList>
            <person name="Ward L.M."/>
            <person name="Hemp J."/>
            <person name="Shih P.M."/>
            <person name="Mcglynn S.E."/>
            <person name="Fischer W."/>
        </authorList>
    </citation>
    <scope>NUCLEOTIDE SEQUENCE [LARGE SCALE GENOMIC DNA]</scope>
    <source>
        <strain evidence="3">CP1_1M</strain>
        <strain evidence="2">JP3_13</strain>
    </source>
</reference>
<keyword evidence="1" id="KW-1133">Transmembrane helix</keyword>
<proteinExistence type="predicted"/>
<comment type="caution">
    <text evidence="3">The sequence shown here is derived from an EMBL/GenBank/DDBJ whole genome shotgun (WGS) entry which is preliminary data.</text>
</comment>
<feature type="transmembrane region" description="Helical" evidence="1">
    <location>
        <begin position="117"/>
        <end position="137"/>
    </location>
</feature>
<dbReference type="EMBL" id="PGTM01000189">
    <property type="protein sequence ID" value="PJF35211.1"/>
    <property type="molecule type" value="Genomic_DNA"/>
</dbReference>
<feature type="transmembrane region" description="Helical" evidence="1">
    <location>
        <begin position="342"/>
        <end position="358"/>
    </location>
</feature>
<feature type="transmembrane region" description="Helical" evidence="1">
    <location>
        <begin position="9"/>
        <end position="28"/>
    </location>
</feature>
<gene>
    <name evidence="2" type="ORF">CUN49_11690</name>
    <name evidence="3" type="ORF">CUN50_03735</name>
</gene>
<evidence type="ECO:0000313" key="5">
    <source>
        <dbReference type="Proteomes" id="UP000229681"/>
    </source>
</evidence>
<protein>
    <recommendedName>
        <fullName evidence="6">Glycosyltransferase RgtA/B/C/D-like domain-containing protein</fullName>
    </recommendedName>
</protein>
<dbReference type="Proteomes" id="UP000229681">
    <property type="component" value="Unassembled WGS sequence"/>
</dbReference>
<dbReference type="EMBL" id="PGTL01000014">
    <property type="protein sequence ID" value="PJF42557.1"/>
    <property type="molecule type" value="Genomic_DNA"/>
</dbReference>
<feature type="transmembrane region" description="Helical" evidence="1">
    <location>
        <begin position="226"/>
        <end position="248"/>
    </location>
</feature>
<evidence type="ECO:0000313" key="2">
    <source>
        <dbReference type="EMBL" id="PJF35211.1"/>
    </source>
</evidence>
<dbReference type="AlphaFoldDB" id="A0A2M8PYC6"/>
<accession>A0A2M8PCD7</accession>
<feature type="transmembrane region" description="Helical" evidence="1">
    <location>
        <begin position="149"/>
        <end position="168"/>
    </location>
</feature>
<evidence type="ECO:0000313" key="4">
    <source>
        <dbReference type="Proteomes" id="UP000228947"/>
    </source>
</evidence>
<dbReference type="Proteomes" id="UP000228947">
    <property type="component" value="Unassembled WGS sequence"/>
</dbReference>
<evidence type="ECO:0000313" key="3">
    <source>
        <dbReference type="EMBL" id="PJF42557.1"/>
    </source>
</evidence>
<keyword evidence="1" id="KW-0472">Membrane</keyword>
<feature type="transmembrane region" description="Helical" evidence="1">
    <location>
        <begin position="314"/>
        <end position="330"/>
    </location>
</feature>
<name>A0A2M8PYC6_9CHLR</name>
<organism evidence="3 4">
    <name type="scientific">Candidatus Thermofonsia Clade 1 bacterium</name>
    <dbReference type="NCBI Taxonomy" id="2364210"/>
    <lineage>
        <taxon>Bacteria</taxon>
        <taxon>Bacillati</taxon>
        <taxon>Chloroflexota</taxon>
        <taxon>Candidatus Thermofontia</taxon>
        <taxon>Candidatus Thermofonsia Clade 1</taxon>
    </lineage>
</organism>
<sequence>MPLAWRSPAVIVVILCSLYCAFVVWRAGGAIQELIRPRAAGSAGYDGQFTAWIAADPSGAERRIGALCRYPTLGYVYQRTLHHQLGRLFDCERPAYRYQRILSAAIARLLSFGRAELVPYAILVTNLAALGLGTAALAELLRALRVNRWYALIYGLFGGIFFAVRASTTEPLAYGLTLIALLATQRRQFGWSAALFALAALAKEVTLITVAGTALALWLSRERRAALLIGLGAVVPFLAWQAFLWHWLGSLGIGSGGVGATPFEIVPYNGIWRIFGFGITPTALALAAIPMLMGMLPSLWALWRSGRDLWRGKWTLYSLILFANAAIIPFTPRSTFAEPFGLARFLPALVFSTLLYAAHSRLRRPLRYSSLWLLFNLLFLA</sequence>
<keyword evidence="1" id="KW-0812">Transmembrane</keyword>
<feature type="transmembrane region" description="Helical" evidence="1">
    <location>
        <begin position="274"/>
        <end position="302"/>
    </location>
</feature>
<evidence type="ECO:0008006" key="6">
    <source>
        <dbReference type="Google" id="ProtNLM"/>
    </source>
</evidence>
<accession>A0A2M8PYC6</accession>